<reference evidence="2 3" key="1">
    <citation type="submission" date="2024-12" db="EMBL/GenBank/DDBJ databases">
        <title>Forecasting of Potato common scab and diversities of Pathogenic streptomyces spp. in china.</title>
        <authorList>
            <person name="Handique U."/>
            <person name="Wu J."/>
        </authorList>
    </citation>
    <scope>NUCLEOTIDE SEQUENCE [LARGE SCALE GENOMIC DNA]</scope>
    <source>
        <strain evidence="2 3">ZRIMU1530</strain>
    </source>
</reference>
<protein>
    <submittedName>
        <fullName evidence="2">Uncharacterized protein</fullName>
    </submittedName>
</protein>
<comment type="caution">
    <text evidence="2">The sequence shown here is derived from an EMBL/GenBank/DDBJ whole genome shotgun (WGS) entry which is preliminary data.</text>
</comment>
<gene>
    <name evidence="2" type="ORF">ACKI18_43360</name>
</gene>
<proteinExistence type="predicted"/>
<organism evidence="2 3">
    <name type="scientific">Streptomyces niveiscabiei</name>
    <dbReference type="NCBI Taxonomy" id="164115"/>
    <lineage>
        <taxon>Bacteria</taxon>
        <taxon>Bacillati</taxon>
        <taxon>Actinomycetota</taxon>
        <taxon>Actinomycetes</taxon>
        <taxon>Kitasatosporales</taxon>
        <taxon>Streptomycetaceae</taxon>
        <taxon>Streptomyces</taxon>
    </lineage>
</organism>
<feature type="region of interest" description="Disordered" evidence="1">
    <location>
        <begin position="152"/>
        <end position="173"/>
    </location>
</feature>
<keyword evidence="3" id="KW-1185">Reference proteome</keyword>
<name>A0ABW9I7U0_9ACTN</name>
<dbReference type="RefSeq" id="WP_409123962.1">
    <property type="nucleotide sequence ID" value="NZ_JBJVNI010000036.1"/>
</dbReference>
<sequence length="220" mass="24162">MSWTVIHQKRAETRSGEFEGIFLGVDGSRWIAGRMYTGASLSDGFDRTGEWWYSHYFGVSDDVGFARTVREAVAGYLEMARAALLWDVVLEQNATDAVDRYLAELIPLDGVADMAAGWRRTDGGTSVNALGGTTSLLPAVVAKRQLLGFLRRTEPESESAPSPDGQGPGLDEAYERAIGAGGPLVFEAGRNTYWLTHDGHYSARHRFPRNPHPDRRGNDS</sequence>
<accession>A0ABW9I7U0</accession>
<dbReference type="Proteomes" id="UP001631957">
    <property type="component" value="Unassembled WGS sequence"/>
</dbReference>
<evidence type="ECO:0000313" key="2">
    <source>
        <dbReference type="EMBL" id="MFM9615510.1"/>
    </source>
</evidence>
<evidence type="ECO:0000256" key="1">
    <source>
        <dbReference type="SAM" id="MobiDB-lite"/>
    </source>
</evidence>
<evidence type="ECO:0000313" key="3">
    <source>
        <dbReference type="Proteomes" id="UP001631957"/>
    </source>
</evidence>
<dbReference type="EMBL" id="JBJVNI010000036">
    <property type="protein sequence ID" value="MFM9615510.1"/>
    <property type="molecule type" value="Genomic_DNA"/>
</dbReference>